<organism evidence="1 2">
    <name type="scientific">Bailinhaonella thermotolerans</name>
    <dbReference type="NCBI Taxonomy" id="1070861"/>
    <lineage>
        <taxon>Bacteria</taxon>
        <taxon>Bacillati</taxon>
        <taxon>Actinomycetota</taxon>
        <taxon>Actinomycetes</taxon>
        <taxon>Streptosporangiales</taxon>
        <taxon>Streptosporangiaceae</taxon>
        <taxon>Bailinhaonella</taxon>
    </lineage>
</organism>
<sequence length="224" mass="24654">MTKAGDVRHGRARAMVEELAGLDAESPIGNELLSLAREGRLELEHLRRLVAVELQCHVAELSSYGLIMSRFPHSPTAGFYIEVARLVYDAHPKLRECGAALGIPEERFYRWPQGPATQAFAGYISWLALHGTQADNALCLHTDLSTYFPDCRVLVEHLRGSDLKVPEEFLDYYGGGESEEMLRSALGVVDHGVGHGDDPAVAVARARLLHEHIGLFWRAAAGTD</sequence>
<evidence type="ECO:0000313" key="2">
    <source>
        <dbReference type="Proteomes" id="UP000265768"/>
    </source>
</evidence>
<dbReference type="InterPro" id="IPR016084">
    <property type="entry name" value="Haem_Oase-like_multi-hlx"/>
</dbReference>
<dbReference type="RefSeq" id="WP_119930562.1">
    <property type="nucleotide sequence ID" value="NZ_QZEY01000019.1"/>
</dbReference>
<protein>
    <submittedName>
        <fullName evidence="1">Uncharacterized protein</fullName>
    </submittedName>
</protein>
<dbReference type="Proteomes" id="UP000265768">
    <property type="component" value="Unassembled WGS sequence"/>
</dbReference>
<name>A0A3A4AB22_9ACTN</name>
<comment type="caution">
    <text evidence="1">The sequence shown here is derived from an EMBL/GenBank/DDBJ whole genome shotgun (WGS) entry which is preliminary data.</text>
</comment>
<dbReference type="AlphaFoldDB" id="A0A3A4AB22"/>
<accession>A0A3A4AB22</accession>
<dbReference type="OrthoDB" id="3687180at2"/>
<dbReference type="SUPFAM" id="SSF48613">
    <property type="entry name" value="Heme oxygenase-like"/>
    <property type="match status" value="1"/>
</dbReference>
<keyword evidence="2" id="KW-1185">Reference proteome</keyword>
<evidence type="ECO:0000313" key="1">
    <source>
        <dbReference type="EMBL" id="RJL23250.1"/>
    </source>
</evidence>
<dbReference type="EMBL" id="QZEY01000019">
    <property type="protein sequence ID" value="RJL23250.1"/>
    <property type="molecule type" value="Genomic_DNA"/>
</dbReference>
<reference evidence="1 2" key="1">
    <citation type="submission" date="2018-09" db="EMBL/GenBank/DDBJ databases">
        <title>YIM 75507 draft genome.</title>
        <authorList>
            <person name="Tang S."/>
            <person name="Feng Y."/>
        </authorList>
    </citation>
    <scope>NUCLEOTIDE SEQUENCE [LARGE SCALE GENOMIC DNA]</scope>
    <source>
        <strain evidence="1 2">YIM 75507</strain>
    </source>
</reference>
<gene>
    <name evidence="1" type="ORF">D5H75_33310</name>
</gene>
<proteinExistence type="predicted"/>